<evidence type="ECO:0000256" key="5">
    <source>
        <dbReference type="SAM" id="MobiDB-lite"/>
    </source>
</evidence>
<dbReference type="InterPro" id="IPR043454">
    <property type="entry name" value="NPH3/RPT2-like"/>
</dbReference>
<comment type="similarity">
    <text evidence="3">Belongs to the NPH3 family.</text>
</comment>
<evidence type="ECO:0000256" key="3">
    <source>
        <dbReference type="PROSITE-ProRule" id="PRU00982"/>
    </source>
</evidence>
<dbReference type="InterPro" id="IPR027356">
    <property type="entry name" value="NPH3_dom"/>
</dbReference>
<name>A0A9E7G781_9LILI</name>
<dbReference type="InterPro" id="IPR011333">
    <property type="entry name" value="SKP1/BTB/POZ_sf"/>
</dbReference>
<evidence type="ECO:0000313" key="9">
    <source>
        <dbReference type="Proteomes" id="UP001055439"/>
    </source>
</evidence>
<protein>
    <submittedName>
        <fullName evidence="8">BTB POZ domain-containing protein</fullName>
    </submittedName>
</protein>
<dbReference type="InterPro" id="IPR000210">
    <property type="entry name" value="BTB/POZ_dom"/>
</dbReference>
<evidence type="ECO:0000256" key="4">
    <source>
        <dbReference type="SAM" id="Coils"/>
    </source>
</evidence>
<organism evidence="8 9">
    <name type="scientific">Musa troglodytarum</name>
    <name type="common">fe'i banana</name>
    <dbReference type="NCBI Taxonomy" id="320322"/>
    <lineage>
        <taxon>Eukaryota</taxon>
        <taxon>Viridiplantae</taxon>
        <taxon>Streptophyta</taxon>
        <taxon>Embryophyta</taxon>
        <taxon>Tracheophyta</taxon>
        <taxon>Spermatophyta</taxon>
        <taxon>Magnoliopsida</taxon>
        <taxon>Liliopsida</taxon>
        <taxon>Zingiberales</taxon>
        <taxon>Musaceae</taxon>
        <taxon>Musa</taxon>
    </lineage>
</organism>
<dbReference type="Gene3D" id="3.30.710.10">
    <property type="entry name" value="Potassium Channel Kv1.1, Chain A"/>
    <property type="match status" value="1"/>
</dbReference>
<reference evidence="8" key="1">
    <citation type="submission" date="2022-05" db="EMBL/GenBank/DDBJ databases">
        <title>The Musa troglodytarum L. genome provides insights into the mechanism of non-climacteric behaviour and enrichment of carotenoids.</title>
        <authorList>
            <person name="Wang J."/>
        </authorList>
    </citation>
    <scope>NUCLEOTIDE SEQUENCE</scope>
    <source>
        <tissue evidence="8">Leaf</tissue>
    </source>
</reference>
<dbReference type="Pfam" id="PF00651">
    <property type="entry name" value="BTB"/>
    <property type="match status" value="1"/>
</dbReference>
<feature type="coiled-coil region" evidence="4">
    <location>
        <begin position="629"/>
        <end position="656"/>
    </location>
</feature>
<dbReference type="SMART" id="SM00225">
    <property type="entry name" value="BTB"/>
    <property type="match status" value="1"/>
</dbReference>
<dbReference type="EMBL" id="CP097508">
    <property type="protein sequence ID" value="URE09734.1"/>
    <property type="molecule type" value="Genomic_DNA"/>
</dbReference>
<dbReference type="PANTHER" id="PTHR32370">
    <property type="entry name" value="OS12G0117600 PROTEIN"/>
    <property type="match status" value="1"/>
</dbReference>
<dbReference type="Pfam" id="PF03000">
    <property type="entry name" value="NPH3"/>
    <property type="match status" value="1"/>
</dbReference>
<dbReference type="SUPFAM" id="SSF54695">
    <property type="entry name" value="POZ domain"/>
    <property type="match status" value="1"/>
</dbReference>
<feature type="domain" description="BTB" evidence="6">
    <location>
        <begin position="141"/>
        <end position="210"/>
    </location>
</feature>
<dbReference type="AlphaFoldDB" id="A0A9E7G781"/>
<keyword evidence="9" id="KW-1185">Reference proteome</keyword>
<feature type="compositionally biased region" description="Low complexity" evidence="5">
    <location>
        <begin position="82"/>
        <end position="91"/>
    </location>
</feature>
<proteinExistence type="inferred from homology"/>
<evidence type="ECO:0000256" key="1">
    <source>
        <dbReference type="ARBA" id="ARBA00004906"/>
    </source>
</evidence>
<comment type="pathway">
    <text evidence="1">Protein modification; protein ubiquitination.</text>
</comment>
<dbReference type="PROSITE" id="PS50097">
    <property type="entry name" value="BTB"/>
    <property type="match status" value="1"/>
</dbReference>
<sequence>MAEEESTRRWWWIQKLEEMECSRSSLLLRVLQSNHPCPLRLPLVVTVRSGSGKDGSVLLRHDALRDPPPPPPIPFTSAVGRSGKSSPFPSSSCSTRPCICCSEASSAETMSRVQHRQQLLHVCSSPQQQRCDDWIFLDVPSDITIDVNGVRFALHKFPLVTRSGRIRKLISEHRDAADAAKIELLNLPGGPETFQLAAKFCYGINFEITTANVAQLCCASDYLEMTEEYADGNLSSRSEAYLDDVVCRSLEMCVQVLQQCEGLLPLADELKIVSRCTDAIASKACTEQIASSFSRLEYSSGRLHMNKQVKCGEDWWIEDLSELRIDLYQRVIEAMKCRGVRPESIGASLVDCAEKLLKRKPISGARAGGSAEAIERKEKTVIETIAGLLPAEKHTVPMSFLFGLLRSAVILDCPVTCRLSLERRIGSQLEMATLDDLLMPSSQHAGETMFDVDAVHRILVVFSQQDDSDNDGLGYESDGPRPLSQTALDKVGRLVDNYLAEIAPDANLKLPKFVVIADALPAYARTTDDGLYRAIDIYLKAHQGLPDLERKRLCKLIDFHKLSEEASAHAAQNERLPLQAIVQVLYIEQLRLRNALCCSYSEEDQKTAPQSRSTSNGVFSAGLSPRDNYASLRRENRELKLELARMRLRLSDLEKGHACIKQDLEKSNSRKLILSVSKRIRKLKLI</sequence>
<feature type="domain" description="NPH3" evidence="7">
    <location>
        <begin position="314"/>
        <end position="591"/>
    </location>
</feature>
<feature type="region of interest" description="Disordered" evidence="5">
    <location>
        <begin position="62"/>
        <end position="91"/>
    </location>
</feature>
<evidence type="ECO:0000259" key="7">
    <source>
        <dbReference type="PROSITE" id="PS51649"/>
    </source>
</evidence>
<gene>
    <name evidence="8" type="ORF">MUK42_22046</name>
</gene>
<dbReference type="PROSITE" id="PS51649">
    <property type="entry name" value="NPH3"/>
    <property type="match status" value="1"/>
</dbReference>
<keyword evidence="2" id="KW-0833">Ubl conjugation pathway</keyword>
<evidence type="ECO:0000259" key="6">
    <source>
        <dbReference type="PROSITE" id="PS50097"/>
    </source>
</evidence>
<evidence type="ECO:0000313" key="8">
    <source>
        <dbReference type="EMBL" id="URE09734.1"/>
    </source>
</evidence>
<evidence type="ECO:0000256" key="2">
    <source>
        <dbReference type="ARBA" id="ARBA00022786"/>
    </source>
</evidence>
<dbReference type="Proteomes" id="UP001055439">
    <property type="component" value="Chromosome 6"/>
</dbReference>
<accession>A0A9E7G781</accession>
<dbReference type="OrthoDB" id="624345at2759"/>
<keyword evidence="4" id="KW-0175">Coiled coil</keyword>